<sequence length="406" mass="44678">MEMSVDPRRLSGVKRESTYLAMHSIQGGRDVYSVRIPLTDLTTLFPLPDPEDPDEDNRRVNLRHAKEFGLYLANPRWVAPALLVRDAGGCTFDPLKGSNGEIGYLTIPWTDSGLSLMLTIDGQHRLLGVDLEIKRVAHEIQGIDRALAKGGLKSDRVEKLNTQKAKFVGELERLRAESIGVDIYAEKDGALARQMFVDVADNARGISAAVKSRFDSSKVANRTLDHVIRHALLKGRVDMEQDRMTKTNPNLIGAKHVADVSRGVMFGTGRTSKAKEAALEDNEVVAAVLDFLDCITEAFPDLTAVAEGTLSPQALRENSLLGSVGMLRVLAAVFHNLRSDGVETEAITAHFRSLAPAMGAPVEEVSIWRKDPKTSESFEVGAYAPVMRQQNISYIVEAVTSWYKKR</sequence>
<dbReference type="eggNOG" id="ENOG5033WYA">
    <property type="taxonomic scope" value="Bacteria"/>
</dbReference>
<evidence type="ECO:0000313" key="1">
    <source>
        <dbReference type="EMBL" id="AEW96290.1"/>
    </source>
</evidence>
<dbReference type="PATRIC" id="fig|1003195.11.peg.5380"/>
<dbReference type="OrthoDB" id="3652472at2"/>
<accession>G8WSQ5</accession>
<organism evidence="1 2">
    <name type="scientific">Streptantibioticus cattleyicolor (strain ATCC 35852 / DSM 46488 / JCM 4925 / NBRC 14057 / NRRL 8057)</name>
    <name type="common">Streptomyces cattleya</name>
    <dbReference type="NCBI Taxonomy" id="1003195"/>
    <lineage>
        <taxon>Bacteria</taxon>
        <taxon>Bacillati</taxon>
        <taxon>Actinomycetota</taxon>
        <taxon>Actinomycetes</taxon>
        <taxon>Kitasatosporales</taxon>
        <taxon>Streptomycetaceae</taxon>
        <taxon>Streptantibioticus</taxon>
    </lineage>
</organism>
<proteinExistence type="predicted"/>
<evidence type="ECO:0000313" key="2">
    <source>
        <dbReference type="Proteomes" id="UP000007842"/>
    </source>
</evidence>
<dbReference type="KEGG" id="sct:SCAT_3932"/>
<dbReference type="AlphaFoldDB" id="F8K2J0"/>
<keyword evidence="2" id="KW-1185">Reference proteome</keyword>
<accession>F8K2J0</accession>
<dbReference type="Proteomes" id="UP000007842">
    <property type="component" value="Chromosome"/>
</dbReference>
<dbReference type="RefSeq" id="WP_014144647.1">
    <property type="nucleotide sequence ID" value="NC_016111.1"/>
</dbReference>
<dbReference type="EMBL" id="CP003219">
    <property type="protein sequence ID" value="AEW96290.1"/>
    <property type="molecule type" value="Genomic_DNA"/>
</dbReference>
<dbReference type="KEGG" id="scy:SCATT_39190"/>
<dbReference type="InterPro" id="IPR017642">
    <property type="entry name" value="DNA_S_mod_DndB"/>
</dbReference>
<name>F8K2J0_STREN</name>
<reference evidence="2" key="1">
    <citation type="submission" date="2011-12" db="EMBL/GenBank/DDBJ databases">
        <title>Complete genome sequence of Streptomyces cattleya strain DSM 46488.</title>
        <authorList>
            <person name="Ou H.-Y."/>
            <person name="Li P."/>
            <person name="Zhao C."/>
            <person name="O'Hagan D."/>
            <person name="Deng Z."/>
        </authorList>
    </citation>
    <scope>NUCLEOTIDE SEQUENCE [LARGE SCALE GENOMIC DNA]</scope>
    <source>
        <strain evidence="2">ATCC 35852 / DSM 46488 / JCM 4925 / NBRC 14057 / NRRL 8057</strain>
    </source>
</reference>
<dbReference type="CDD" id="cd16414">
    <property type="entry name" value="dndB_like"/>
    <property type="match status" value="1"/>
</dbReference>
<protein>
    <recommendedName>
        <fullName evidence="3">DGQHR domain-containing protein</fullName>
    </recommendedName>
</protein>
<dbReference type="Pfam" id="PF14072">
    <property type="entry name" value="DndB"/>
    <property type="match status" value="1"/>
</dbReference>
<evidence type="ECO:0008006" key="3">
    <source>
        <dbReference type="Google" id="ProtNLM"/>
    </source>
</evidence>
<dbReference type="HOGENOM" id="CLU_677783_0_0_11"/>
<gene>
    <name evidence="1" type="ordered locus">SCATT_39190</name>
</gene>